<evidence type="ECO:0000313" key="2">
    <source>
        <dbReference type="Proteomes" id="UP000317257"/>
    </source>
</evidence>
<organism evidence="1 2">
    <name type="scientific">Metarhizium rileyi (strain RCEF 4871)</name>
    <name type="common">Nomuraea rileyi</name>
    <dbReference type="NCBI Taxonomy" id="1649241"/>
    <lineage>
        <taxon>Eukaryota</taxon>
        <taxon>Fungi</taxon>
        <taxon>Dikarya</taxon>
        <taxon>Ascomycota</taxon>
        <taxon>Pezizomycotina</taxon>
        <taxon>Sordariomycetes</taxon>
        <taxon>Hypocreomycetidae</taxon>
        <taxon>Hypocreales</taxon>
        <taxon>Clavicipitaceae</taxon>
        <taxon>Metarhizium</taxon>
    </lineage>
</organism>
<evidence type="ECO:0000313" key="1">
    <source>
        <dbReference type="EMBL" id="TWU72142.1"/>
    </source>
</evidence>
<accession>A0A5C6G2X0</accession>
<comment type="caution">
    <text evidence="1">The sequence shown here is derived from an EMBL/GenBank/DDBJ whole genome shotgun (WGS) entry which is preliminary data.</text>
</comment>
<proteinExistence type="predicted"/>
<reference evidence="2" key="1">
    <citation type="submission" date="2018-12" db="EMBL/GenBank/DDBJ databases">
        <title>The complete genome of Metarhizium rileyi, a key fungal pathogen of Lepidoptera.</title>
        <authorList>
            <person name="Binneck E."/>
            <person name="Lastra C.C.L."/>
            <person name="Sosa-Gomez D.R."/>
        </authorList>
    </citation>
    <scope>NUCLEOTIDE SEQUENCE [LARGE SCALE GENOMIC DNA]</scope>
    <source>
        <strain evidence="2">Cep018-CH2</strain>
    </source>
</reference>
<name>A0A5C6G2X0_METRR</name>
<dbReference type="Proteomes" id="UP000317257">
    <property type="component" value="Unassembled WGS sequence"/>
</dbReference>
<dbReference type="EMBL" id="SBHS01000032">
    <property type="protein sequence ID" value="TWU72142.1"/>
    <property type="molecule type" value="Genomic_DNA"/>
</dbReference>
<gene>
    <name evidence="1" type="ORF">ED733_003249</name>
</gene>
<protein>
    <submittedName>
        <fullName evidence="1">Uncharacterized protein</fullName>
    </submittedName>
</protein>
<dbReference type="AlphaFoldDB" id="A0A5C6G2X0"/>
<sequence>MPGFSAPSPPEQLHSVNFTLSTPPGPTLTIANIDNFQFLLRARLSPTIFTIRIIVRDNSP</sequence>